<dbReference type="SUPFAM" id="SSF48452">
    <property type="entry name" value="TPR-like"/>
    <property type="match status" value="1"/>
</dbReference>
<dbReference type="EMBL" id="FQXU01000005">
    <property type="protein sequence ID" value="SHH98606.1"/>
    <property type="molecule type" value="Genomic_DNA"/>
</dbReference>
<dbReference type="PANTHER" id="PTHR35807:SF2">
    <property type="entry name" value="TRANSCRIPTIONAL ACTIVATOR DOMAIN"/>
    <property type="match status" value="1"/>
</dbReference>
<dbReference type="SUPFAM" id="SSF52172">
    <property type="entry name" value="CheY-like"/>
    <property type="match status" value="1"/>
</dbReference>
<gene>
    <name evidence="8" type="ORF">SAMN02745941_01397</name>
</gene>
<evidence type="ECO:0000313" key="9">
    <source>
        <dbReference type="Proteomes" id="UP000184241"/>
    </source>
</evidence>
<dbReference type="InterPro" id="IPR001867">
    <property type="entry name" value="OmpR/PhoB-type_DNA-bd"/>
</dbReference>
<sequence length="369" mass="44010">MIKSIIVDDEQFTLDEIRDTIKGFNELEVVEATTNPNKALEMIKKHDIQLAFLDIEMQGISGISLAEKMIEIKPNIEVVFITAYDNYAYDAFEANAIDYVLKPIRVERLEKTIKKVLKIIKTQKEIKKDELKVRFFKKFRVFNEEESVRWRTSKDGELLAYLIENVGIPIHKEKLIDKIWADVDLKNALIYLQSSIYRIRKLFSKYGYEDTIKYANNSYIIKDIDIDCDLWRFNKYLNKKYILSDANIYEYEKIFELYIGDYLEEDAYVWAMDMQENLKHKYLKLVTNIGAYYMEKNDFNKAIEYLEKLIKVDPFYDEGIKLLFKCHYVKKEIRDLKKQFAKLENIVKEEYGVHLTEDVVNYYNTLVKK</sequence>
<name>A0A1M5XFP9_9CLOT</name>
<dbReference type="Gene3D" id="1.25.40.10">
    <property type="entry name" value="Tetratricopeptide repeat domain"/>
    <property type="match status" value="1"/>
</dbReference>
<protein>
    <recommendedName>
        <fullName evidence="2">Stage 0 sporulation protein A homolog</fullName>
    </recommendedName>
</protein>
<dbReference type="SMART" id="SM01043">
    <property type="entry name" value="BTAD"/>
    <property type="match status" value="1"/>
</dbReference>
<accession>A0A1M5XFP9</accession>
<dbReference type="PROSITE" id="PS50293">
    <property type="entry name" value="TPR_REGION"/>
    <property type="match status" value="1"/>
</dbReference>
<dbReference type="PROSITE" id="PS50005">
    <property type="entry name" value="TPR"/>
    <property type="match status" value="1"/>
</dbReference>
<dbReference type="InterPro" id="IPR011006">
    <property type="entry name" value="CheY-like_superfamily"/>
</dbReference>
<dbReference type="Gene3D" id="3.40.50.2300">
    <property type="match status" value="1"/>
</dbReference>
<evidence type="ECO:0000256" key="1">
    <source>
        <dbReference type="ARBA" id="ARBA00005820"/>
    </source>
</evidence>
<dbReference type="RefSeq" id="WP_073018078.1">
    <property type="nucleotide sequence ID" value="NZ_FQXU01000005.1"/>
</dbReference>
<keyword evidence="6" id="KW-0802">TPR repeat</keyword>
<comment type="function">
    <text evidence="4">May play the central regulatory role in sporulation. It may be an element of the effector pathway responsible for the activation of sporulation genes in response to nutritional stress. Spo0A may act in concert with spo0H (a sigma factor) to control the expression of some genes that are critical to the sporulation process.</text>
</comment>
<comment type="similarity">
    <text evidence="1">Belongs to the AfsR/DnrI/RedD regulatory family.</text>
</comment>
<dbReference type="PROSITE" id="PS50110">
    <property type="entry name" value="RESPONSE_REGULATORY"/>
    <property type="match status" value="1"/>
</dbReference>
<dbReference type="SUPFAM" id="SSF46894">
    <property type="entry name" value="C-terminal effector domain of the bipartite response regulators"/>
    <property type="match status" value="1"/>
</dbReference>
<dbReference type="GO" id="GO:0000160">
    <property type="term" value="P:phosphorelay signal transduction system"/>
    <property type="evidence" value="ECO:0007669"/>
    <property type="project" value="InterPro"/>
</dbReference>
<proteinExistence type="inferred from homology"/>
<dbReference type="Pfam" id="PF00072">
    <property type="entry name" value="Response_reg"/>
    <property type="match status" value="1"/>
</dbReference>
<dbReference type="GO" id="GO:0006355">
    <property type="term" value="P:regulation of DNA-templated transcription"/>
    <property type="evidence" value="ECO:0007669"/>
    <property type="project" value="InterPro"/>
</dbReference>
<dbReference type="PANTHER" id="PTHR35807">
    <property type="entry name" value="TRANSCRIPTIONAL REGULATOR REDD-RELATED"/>
    <property type="match status" value="1"/>
</dbReference>
<dbReference type="InterPro" id="IPR051677">
    <property type="entry name" value="AfsR-DnrI-RedD_regulator"/>
</dbReference>
<evidence type="ECO:0000256" key="3">
    <source>
        <dbReference type="ARBA" id="ARBA00023125"/>
    </source>
</evidence>
<dbReference type="InterPro" id="IPR036388">
    <property type="entry name" value="WH-like_DNA-bd_sf"/>
</dbReference>
<dbReference type="Proteomes" id="UP000184241">
    <property type="component" value="Unassembled WGS sequence"/>
</dbReference>
<evidence type="ECO:0000313" key="8">
    <source>
        <dbReference type="EMBL" id="SHH98606.1"/>
    </source>
</evidence>
<feature type="domain" description="Response regulatory" evidence="7">
    <location>
        <begin position="3"/>
        <end position="117"/>
    </location>
</feature>
<dbReference type="InterPro" id="IPR011990">
    <property type="entry name" value="TPR-like_helical_dom_sf"/>
</dbReference>
<dbReference type="SMART" id="SM00028">
    <property type="entry name" value="TPR"/>
    <property type="match status" value="1"/>
</dbReference>
<evidence type="ECO:0000256" key="5">
    <source>
        <dbReference type="PROSITE-ProRule" id="PRU00169"/>
    </source>
</evidence>
<dbReference type="Pfam" id="PF13181">
    <property type="entry name" value="TPR_8"/>
    <property type="match status" value="1"/>
</dbReference>
<dbReference type="SMART" id="SM00448">
    <property type="entry name" value="REC"/>
    <property type="match status" value="1"/>
</dbReference>
<organism evidence="8 9">
    <name type="scientific">Clostridium intestinale DSM 6191</name>
    <dbReference type="NCBI Taxonomy" id="1121320"/>
    <lineage>
        <taxon>Bacteria</taxon>
        <taxon>Bacillati</taxon>
        <taxon>Bacillota</taxon>
        <taxon>Clostridia</taxon>
        <taxon>Eubacteriales</taxon>
        <taxon>Clostridiaceae</taxon>
        <taxon>Clostridium</taxon>
    </lineage>
</organism>
<dbReference type="AlphaFoldDB" id="A0A1M5XFP9"/>
<feature type="modified residue" description="4-aspartylphosphate" evidence="5">
    <location>
        <position position="54"/>
    </location>
</feature>
<evidence type="ECO:0000256" key="4">
    <source>
        <dbReference type="ARBA" id="ARBA00024867"/>
    </source>
</evidence>
<dbReference type="Pfam" id="PF00486">
    <property type="entry name" value="Trans_reg_C"/>
    <property type="match status" value="1"/>
</dbReference>
<feature type="repeat" description="TPR" evidence="6">
    <location>
        <begin position="283"/>
        <end position="316"/>
    </location>
</feature>
<keyword evidence="3" id="KW-0238">DNA-binding</keyword>
<dbReference type="GO" id="GO:0003677">
    <property type="term" value="F:DNA binding"/>
    <property type="evidence" value="ECO:0007669"/>
    <property type="project" value="UniProtKB-KW"/>
</dbReference>
<keyword evidence="5" id="KW-0597">Phosphoprotein</keyword>
<evidence type="ECO:0000256" key="6">
    <source>
        <dbReference type="PROSITE-ProRule" id="PRU00339"/>
    </source>
</evidence>
<evidence type="ECO:0000259" key="7">
    <source>
        <dbReference type="PROSITE" id="PS50110"/>
    </source>
</evidence>
<dbReference type="InterPro" id="IPR001789">
    <property type="entry name" value="Sig_transdc_resp-reg_receiver"/>
</dbReference>
<dbReference type="InterPro" id="IPR005158">
    <property type="entry name" value="BTAD"/>
</dbReference>
<evidence type="ECO:0000256" key="2">
    <source>
        <dbReference type="ARBA" id="ARBA00018672"/>
    </source>
</evidence>
<dbReference type="InterPro" id="IPR016032">
    <property type="entry name" value="Sig_transdc_resp-reg_C-effctor"/>
</dbReference>
<dbReference type="Gene3D" id="1.10.10.10">
    <property type="entry name" value="Winged helix-like DNA-binding domain superfamily/Winged helix DNA-binding domain"/>
    <property type="match status" value="1"/>
</dbReference>
<dbReference type="InterPro" id="IPR019734">
    <property type="entry name" value="TPR_rpt"/>
</dbReference>
<reference evidence="8 9" key="1">
    <citation type="submission" date="2016-11" db="EMBL/GenBank/DDBJ databases">
        <authorList>
            <person name="Jaros S."/>
            <person name="Januszkiewicz K."/>
            <person name="Wedrychowicz H."/>
        </authorList>
    </citation>
    <scope>NUCLEOTIDE SEQUENCE [LARGE SCALE GENOMIC DNA]</scope>
    <source>
        <strain evidence="8 9">DSM 6191</strain>
    </source>
</reference>